<proteinExistence type="predicted"/>
<dbReference type="HOGENOM" id="CLU_299706_0_0_0"/>
<sequence length="1000" mass="106025">MRTPTLTDIIKDLRETSEALDATDVDFGDEENANVEVPTITSMTPTVTYYASPVTKTPYARIQWTWVAPVMHDEDGNVISPTDPDILDDVTFDPVVDYMFGTALNGATPTTFASTKGSTSVITQEHPLGSNVTGTVYAVLKSGIKGPAYSVEATVSKDTTAPNRPSTPTLTSSASIISVIWDGLDYLGNAQPSDYNNTVVYADASNPPTTPVGILTGRGVCAFHATAGSTIYVQLVSQDMSYNQSVGSTVVSIVSQSVLDDTGLADALANKAVIYTQTADPTTTLPVGTVKNGDWWFKTNATVTSQIDMIYKRVSGAWVTDTINAADVIAAQSIVSNNIAANAITANKILAGELAARLATTGELHADIINGGIINAAITISAALQTAAVGTRCTLDYSGFKMYVHNTVTGNDDIVINFDAVTGLASFFGNVVSNNLIANGVVTLNSPTNIMNPNTALILYSGIQPPSSGPIVTNKWDSVQLKNSDGSNASPTFVSRMSDGKFVGMSGIFQTVRYTVYNANGTWNRTITPSNFGPNRDYGFGPGLHLLVVIADYAYSIGVSGDDGTTNYYFDILATNLTTGATVVFYGPGGTKWKFPMSASPRLGTDGSNLILSFGTTIRMYSVSRTGETYTVTYTATKSNIMSNPDAIMRGTLDTGTDSFLMSSGSSNMRMCLYSTMVENTNGAIPQAASGTNIGLGYYSSVYWCAKSGGAVYFYNGVSLSTPTATRDFGITYYNTAPYESKMSPRTTATIKRLAKINLSASGWSPGVPDANVTQLRYYGGAVAGTVYAQGNNASGQIVLTSLATSGGTPPTSSSFPESAPAVIRNSDSSLIISGDGTVKVPPTKLRGFPIKWTGYLASSVSCSTNVYRSLKPSSRINYTGEWEPTWASGEDRFTIGYHCWVRIVWKVHFDNTSTAGNRLAAIYKNPASGTNTSSSEPAGRLVWAKSAPSSDYTACLAIWEGEVQATDTIMLVARTSSTTNAQHGISHTTVSITIERMLD</sequence>
<organism evidence="1">
    <name type="scientific">Vecturithrix granuli</name>
    <dbReference type="NCBI Taxonomy" id="1499967"/>
    <lineage>
        <taxon>Bacteria</taxon>
        <taxon>Candidatus Moduliflexota</taxon>
        <taxon>Candidatus Vecturitrichia</taxon>
        <taxon>Candidatus Vecturitrichales</taxon>
        <taxon>Candidatus Vecturitrichaceae</taxon>
        <taxon>Candidatus Vecturithrix</taxon>
    </lineage>
</organism>
<evidence type="ECO:0000313" key="2">
    <source>
        <dbReference type="Proteomes" id="UP000030661"/>
    </source>
</evidence>
<evidence type="ECO:0000313" key="1">
    <source>
        <dbReference type="EMBL" id="GAK61745.1"/>
    </source>
</evidence>
<protein>
    <submittedName>
        <fullName evidence="1">Uncharacterized protein</fullName>
    </submittedName>
</protein>
<name>A0A081CAZ0_VECG1</name>
<dbReference type="AlphaFoldDB" id="A0A081CAZ0"/>
<dbReference type="Proteomes" id="UP000030661">
    <property type="component" value="Unassembled WGS sequence"/>
</dbReference>
<keyword evidence="2" id="KW-1185">Reference proteome</keyword>
<dbReference type="EMBL" id="DF820483">
    <property type="protein sequence ID" value="GAK61745.1"/>
    <property type="molecule type" value="Genomic_DNA"/>
</dbReference>
<gene>
    <name evidence="1" type="ORF">U27_02574</name>
</gene>
<dbReference type="STRING" id="1499967.U27_02574"/>
<reference evidence="1" key="1">
    <citation type="journal article" date="2015" name="PeerJ">
        <title>First genomic representation of candidate bacterial phylum KSB3 points to enhanced environmental sensing as a trigger of wastewater bulking.</title>
        <authorList>
            <person name="Sekiguchi Y."/>
            <person name="Ohashi A."/>
            <person name="Parks D.H."/>
            <person name="Yamauchi T."/>
            <person name="Tyson G.W."/>
            <person name="Hugenholtz P."/>
        </authorList>
    </citation>
    <scope>NUCLEOTIDE SEQUENCE [LARGE SCALE GENOMIC DNA]</scope>
</reference>
<accession>A0A081CAZ0</accession>